<evidence type="ECO:0000313" key="3">
    <source>
        <dbReference type="Proteomes" id="UP000682733"/>
    </source>
</evidence>
<reference evidence="2" key="1">
    <citation type="submission" date="2021-02" db="EMBL/GenBank/DDBJ databases">
        <authorList>
            <person name="Nowell W R."/>
        </authorList>
    </citation>
    <scope>NUCLEOTIDE SEQUENCE</scope>
</reference>
<dbReference type="EMBL" id="CAJOBA010073308">
    <property type="protein sequence ID" value="CAF4403729.1"/>
    <property type="molecule type" value="Genomic_DNA"/>
</dbReference>
<dbReference type="EMBL" id="CAJNOK010049678">
    <property type="protein sequence ID" value="CAF1597191.1"/>
    <property type="molecule type" value="Genomic_DNA"/>
</dbReference>
<dbReference type="AlphaFoldDB" id="A0A8S2VNN9"/>
<proteinExistence type="predicted"/>
<sequence length="99" mass="10824">MSLATQTAGLYLLGKKIRVSLLTLPGVSTRSYCHARACQQEVIATPWTCQQEAIATPWTCQQEAIATPWACQQEAIATPWACQQGAKMKKSSEYFPCGS</sequence>
<organism evidence="2 3">
    <name type="scientific">Didymodactylos carnosus</name>
    <dbReference type="NCBI Taxonomy" id="1234261"/>
    <lineage>
        <taxon>Eukaryota</taxon>
        <taxon>Metazoa</taxon>
        <taxon>Spiralia</taxon>
        <taxon>Gnathifera</taxon>
        <taxon>Rotifera</taxon>
        <taxon>Eurotatoria</taxon>
        <taxon>Bdelloidea</taxon>
        <taxon>Philodinida</taxon>
        <taxon>Philodinidae</taxon>
        <taxon>Didymodactylos</taxon>
    </lineage>
</organism>
<comment type="caution">
    <text evidence="2">The sequence shown here is derived from an EMBL/GenBank/DDBJ whole genome shotgun (WGS) entry which is preliminary data.</text>
</comment>
<gene>
    <name evidence="1" type="ORF">OVA965_LOCUS41877</name>
    <name evidence="2" type="ORF">TMI583_LOCUS43628</name>
</gene>
<dbReference type="Proteomes" id="UP000682733">
    <property type="component" value="Unassembled WGS sequence"/>
</dbReference>
<evidence type="ECO:0000313" key="2">
    <source>
        <dbReference type="EMBL" id="CAF4403729.1"/>
    </source>
</evidence>
<dbReference type="Proteomes" id="UP000677228">
    <property type="component" value="Unassembled WGS sequence"/>
</dbReference>
<name>A0A8S2VNN9_9BILA</name>
<evidence type="ECO:0000313" key="1">
    <source>
        <dbReference type="EMBL" id="CAF1597191.1"/>
    </source>
</evidence>
<accession>A0A8S2VNN9</accession>
<protein>
    <submittedName>
        <fullName evidence="2">Uncharacterized protein</fullName>
    </submittedName>
</protein>